<sequence length="150" mass="17432">MIKIRKKLHSAMLNPFHLAIEVHSLDEAREFYGNILGCKEGRSDSKWIDFNLYGHQLVCHLNEKMKVSNTSNYVDGKQVPIPHFGVILKMDDWNILADRLVRFNIIFIIKPYIRFKDSPGEQATMFFCDPSGNSIEFKAFNDIHGQLFKK</sequence>
<reference evidence="2" key="1">
    <citation type="submission" date="2018-05" db="EMBL/GenBank/DDBJ databases">
        <authorList>
            <person name="Lanie J.A."/>
            <person name="Ng W.-L."/>
            <person name="Kazmierczak K.M."/>
            <person name="Andrzejewski T.M."/>
            <person name="Davidsen T.M."/>
            <person name="Wayne K.J."/>
            <person name="Tettelin H."/>
            <person name="Glass J.I."/>
            <person name="Rusch D."/>
            <person name="Podicherti R."/>
            <person name="Tsui H.-C.T."/>
            <person name="Winkler M.E."/>
        </authorList>
    </citation>
    <scope>NUCLEOTIDE SEQUENCE</scope>
</reference>
<dbReference type="PANTHER" id="PTHR39434:SF1">
    <property type="entry name" value="VOC DOMAIN-CONTAINING PROTEIN"/>
    <property type="match status" value="1"/>
</dbReference>
<evidence type="ECO:0000313" key="2">
    <source>
        <dbReference type="EMBL" id="SUZ54553.1"/>
    </source>
</evidence>
<accession>A0A381NLZ6</accession>
<dbReference type="InterPro" id="IPR029068">
    <property type="entry name" value="Glyas_Bleomycin-R_OHBP_Dase"/>
</dbReference>
<dbReference type="PANTHER" id="PTHR39434">
    <property type="match status" value="1"/>
</dbReference>
<dbReference type="CDD" id="cd08357">
    <property type="entry name" value="VOC_like"/>
    <property type="match status" value="1"/>
</dbReference>
<dbReference type="Pfam" id="PF00903">
    <property type="entry name" value="Glyoxalase"/>
    <property type="match status" value="1"/>
</dbReference>
<dbReference type="EMBL" id="UINC01000394">
    <property type="protein sequence ID" value="SUZ54553.1"/>
    <property type="molecule type" value="Genomic_DNA"/>
</dbReference>
<dbReference type="AlphaFoldDB" id="A0A381NLZ6"/>
<feature type="domain" description="VOC" evidence="1">
    <location>
        <begin position="14"/>
        <end position="140"/>
    </location>
</feature>
<dbReference type="Gene3D" id="3.10.180.10">
    <property type="entry name" value="2,3-Dihydroxybiphenyl 1,2-Dioxygenase, domain 1"/>
    <property type="match status" value="1"/>
</dbReference>
<gene>
    <name evidence="2" type="ORF">METZ01_LOCUS7407</name>
</gene>
<dbReference type="SUPFAM" id="SSF54593">
    <property type="entry name" value="Glyoxalase/Bleomycin resistance protein/Dihydroxybiphenyl dioxygenase"/>
    <property type="match status" value="1"/>
</dbReference>
<dbReference type="InterPro" id="IPR037523">
    <property type="entry name" value="VOC_core"/>
</dbReference>
<protein>
    <recommendedName>
        <fullName evidence="1">VOC domain-containing protein</fullName>
    </recommendedName>
</protein>
<organism evidence="2">
    <name type="scientific">marine metagenome</name>
    <dbReference type="NCBI Taxonomy" id="408172"/>
    <lineage>
        <taxon>unclassified sequences</taxon>
        <taxon>metagenomes</taxon>
        <taxon>ecological metagenomes</taxon>
    </lineage>
</organism>
<dbReference type="InterPro" id="IPR004360">
    <property type="entry name" value="Glyas_Fos-R_dOase_dom"/>
</dbReference>
<proteinExistence type="predicted"/>
<dbReference type="PROSITE" id="PS51819">
    <property type="entry name" value="VOC"/>
    <property type="match status" value="1"/>
</dbReference>
<evidence type="ECO:0000259" key="1">
    <source>
        <dbReference type="PROSITE" id="PS51819"/>
    </source>
</evidence>
<name>A0A381NLZ6_9ZZZZ</name>